<dbReference type="Pfam" id="PF01420">
    <property type="entry name" value="Methylase_S"/>
    <property type="match status" value="2"/>
</dbReference>
<comment type="similarity">
    <text evidence="1">Belongs to the type-I restriction system S methylase family.</text>
</comment>
<keyword evidence="2" id="KW-0680">Restriction system</keyword>
<evidence type="ECO:0000313" key="5">
    <source>
        <dbReference type="EMBL" id="MBT9313207.1"/>
    </source>
</evidence>
<keyword evidence="3" id="KW-0238">DNA-binding</keyword>
<dbReference type="SUPFAM" id="SSF116734">
    <property type="entry name" value="DNA methylase specificity domain"/>
    <property type="match status" value="2"/>
</dbReference>
<keyword evidence="5" id="KW-0540">Nuclease</keyword>
<dbReference type="Gene3D" id="3.90.220.20">
    <property type="entry name" value="DNA methylase specificity domains"/>
    <property type="match status" value="2"/>
</dbReference>
<proteinExistence type="inferred from homology"/>
<sequence length="647" mass="71735">MNVKQFLSSFNYIVSLPDGVEKLKEISFFLAATGALLSDDSGVDARPLLDSIREQKAIHPEQRKVVPPQTKLSPSEVRAPKHWAPCRIGDLVLTITGGGTPSKSNPAYWGGDIPWASVKDLRDEKYLKETEDFITRDGLLNSSTNLIPPGRVIVSTRMGLGKIVINEIETTINQDLKALELPVEVDSDFFYILYRTRIIKGTGTTVSGIKQRQLMALPAALPSIEEQKQIVEKTNELTVLCDKLKAQQKERTRLAKLARSATLNALSNAENSMELEVALSRVNAHMEIILDDVESLADLEKCLIKLAVQGLLHISTDESPSLGKIKEACLTLKSEYRENGWLRTRKSISPSTYDMNVYPSHWGVLPLDEVVVITGGITKGHKLKGKEVRSFQYLSVANVQRGFFDLTSVKYINVPVEHVDKYSLESGDLLITEGGDWDKVGRTAIWKGEIRDCLHQNHVFKARSSSPLLMKEWVELVLNSAVGRDYFAGASKQTTNLASINMTQLRKFPLPIPPTSEQIEIVQKVKYLISIIQKLKAQQQALNDVATMLSSAAVKSITGVQTEVQSKMKVPKTELVSNLRIGVSPANSERAALAAILIRNNGELSAKNLWQASGLEIDAFYQKLKTEMARGWIVQPEPADVREVEAS</sequence>
<dbReference type="InterPro" id="IPR044946">
    <property type="entry name" value="Restrct_endonuc_typeI_TRD_sf"/>
</dbReference>
<dbReference type="EMBL" id="JADOER010000012">
    <property type="protein sequence ID" value="MBT9313207.1"/>
    <property type="molecule type" value="Genomic_DNA"/>
</dbReference>
<accession>A0ABS5Y5W9</accession>
<keyword evidence="5" id="KW-0378">Hydrolase</keyword>
<evidence type="ECO:0000256" key="3">
    <source>
        <dbReference type="ARBA" id="ARBA00023125"/>
    </source>
</evidence>
<dbReference type="GO" id="GO:0004519">
    <property type="term" value="F:endonuclease activity"/>
    <property type="evidence" value="ECO:0007669"/>
    <property type="project" value="UniProtKB-KW"/>
</dbReference>
<dbReference type="CDD" id="cd17285">
    <property type="entry name" value="RMtype1_S_Csp16704I_TRD2-CR2_like"/>
    <property type="match status" value="1"/>
</dbReference>
<evidence type="ECO:0000313" key="6">
    <source>
        <dbReference type="Proteomes" id="UP001196661"/>
    </source>
</evidence>
<feature type="domain" description="Type I restriction modification DNA specificity" evidence="4">
    <location>
        <begin position="359"/>
        <end position="538"/>
    </location>
</feature>
<dbReference type="CDD" id="cd17253">
    <property type="entry name" value="RMtype1_S_Eco933I-TRD2-CR2_like"/>
    <property type="match status" value="1"/>
</dbReference>
<reference evidence="5 6" key="1">
    <citation type="journal article" date="2021" name="Mar. Drugs">
        <title>Genome Reduction and Secondary Metabolism of the Marine Sponge-Associated Cyanobacterium Leptothoe.</title>
        <authorList>
            <person name="Konstantinou D."/>
            <person name="Popin R.V."/>
            <person name="Fewer D.P."/>
            <person name="Sivonen K."/>
            <person name="Gkelis S."/>
        </authorList>
    </citation>
    <scope>NUCLEOTIDE SEQUENCE [LARGE SCALE GENOMIC DNA]</scope>
    <source>
        <strain evidence="5 6">TAU-MAC 1615</strain>
    </source>
</reference>
<dbReference type="InterPro" id="IPR000055">
    <property type="entry name" value="Restrct_endonuc_typeI_TRD"/>
</dbReference>
<dbReference type="InterPro" id="IPR052021">
    <property type="entry name" value="Type-I_RS_S_subunit"/>
</dbReference>
<gene>
    <name evidence="5" type="ORF">IXB28_13390</name>
</gene>
<feature type="domain" description="Type I restriction modification DNA specificity" evidence="4">
    <location>
        <begin position="80"/>
        <end position="250"/>
    </location>
</feature>
<dbReference type="Proteomes" id="UP001196661">
    <property type="component" value="Unassembled WGS sequence"/>
</dbReference>
<evidence type="ECO:0000256" key="1">
    <source>
        <dbReference type="ARBA" id="ARBA00010923"/>
    </source>
</evidence>
<dbReference type="RefSeq" id="WP_215619105.1">
    <property type="nucleotide sequence ID" value="NZ_JADOER010000012.1"/>
</dbReference>
<organism evidence="5 6">
    <name type="scientific">Leptothoe kymatousa TAU-MAC 1615</name>
    <dbReference type="NCBI Taxonomy" id="2364775"/>
    <lineage>
        <taxon>Bacteria</taxon>
        <taxon>Bacillati</taxon>
        <taxon>Cyanobacteriota</taxon>
        <taxon>Cyanophyceae</taxon>
        <taxon>Nodosilineales</taxon>
        <taxon>Cymatolegaceae</taxon>
        <taxon>Leptothoe</taxon>
        <taxon>Leptothoe kymatousa</taxon>
    </lineage>
</organism>
<keyword evidence="6" id="KW-1185">Reference proteome</keyword>
<evidence type="ECO:0000259" key="4">
    <source>
        <dbReference type="Pfam" id="PF01420"/>
    </source>
</evidence>
<comment type="caution">
    <text evidence="5">The sequence shown here is derived from an EMBL/GenBank/DDBJ whole genome shotgun (WGS) entry which is preliminary data.</text>
</comment>
<name>A0ABS5Y5W9_9CYAN</name>
<dbReference type="PANTHER" id="PTHR30408">
    <property type="entry name" value="TYPE-1 RESTRICTION ENZYME ECOKI SPECIFICITY PROTEIN"/>
    <property type="match status" value="1"/>
</dbReference>
<evidence type="ECO:0000256" key="2">
    <source>
        <dbReference type="ARBA" id="ARBA00022747"/>
    </source>
</evidence>
<keyword evidence="5" id="KW-0255">Endonuclease</keyword>
<dbReference type="PANTHER" id="PTHR30408:SF12">
    <property type="entry name" value="TYPE I RESTRICTION ENZYME MJAVIII SPECIFICITY SUBUNIT"/>
    <property type="match status" value="1"/>
</dbReference>
<protein>
    <submittedName>
        <fullName evidence="5">Restriction endonuclease subunit S</fullName>
    </submittedName>
</protein>